<dbReference type="GO" id="GO:0008270">
    <property type="term" value="F:zinc ion binding"/>
    <property type="evidence" value="ECO:0007669"/>
    <property type="project" value="UniProtKB-KW"/>
</dbReference>
<feature type="compositionally biased region" description="Low complexity" evidence="4">
    <location>
        <begin position="766"/>
        <end position="776"/>
    </location>
</feature>
<feature type="region of interest" description="Disordered" evidence="4">
    <location>
        <begin position="494"/>
        <end position="538"/>
    </location>
</feature>
<feature type="region of interest" description="Disordered" evidence="4">
    <location>
        <begin position="1407"/>
        <end position="1449"/>
    </location>
</feature>
<feature type="region of interest" description="Disordered" evidence="4">
    <location>
        <begin position="763"/>
        <end position="782"/>
    </location>
</feature>
<evidence type="ECO:0000256" key="3">
    <source>
        <dbReference type="ARBA" id="ARBA00022833"/>
    </source>
</evidence>
<dbReference type="InterPro" id="IPR011124">
    <property type="entry name" value="Znf_CW"/>
</dbReference>
<feature type="region of interest" description="Disordered" evidence="4">
    <location>
        <begin position="277"/>
        <end position="298"/>
    </location>
</feature>
<dbReference type="Proteomes" id="UP000077755">
    <property type="component" value="Chromosome 1"/>
</dbReference>
<feature type="domain" description="CW-type" evidence="5">
    <location>
        <begin position="648"/>
        <end position="701"/>
    </location>
</feature>
<dbReference type="EMBL" id="CP093343">
    <property type="protein sequence ID" value="WOG83764.1"/>
    <property type="molecule type" value="Genomic_DNA"/>
</dbReference>
<feature type="region of interest" description="Disordered" evidence="4">
    <location>
        <begin position="976"/>
        <end position="1390"/>
    </location>
</feature>
<organism evidence="6 7">
    <name type="scientific">Daucus carota subsp. sativus</name>
    <name type="common">Carrot</name>
    <dbReference type="NCBI Taxonomy" id="79200"/>
    <lineage>
        <taxon>Eukaryota</taxon>
        <taxon>Viridiplantae</taxon>
        <taxon>Streptophyta</taxon>
        <taxon>Embryophyta</taxon>
        <taxon>Tracheophyta</taxon>
        <taxon>Spermatophyta</taxon>
        <taxon>Magnoliopsida</taxon>
        <taxon>eudicotyledons</taxon>
        <taxon>Gunneridae</taxon>
        <taxon>Pentapetalae</taxon>
        <taxon>asterids</taxon>
        <taxon>campanulids</taxon>
        <taxon>Apiales</taxon>
        <taxon>Apiaceae</taxon>
        <taxon>Apioideae</taxon>
        <taxon>Scandiceae</taxon>
        <taxon>Daucinae</taxon>
        <taxon>Daucus</taxon>
        <taxon>Daucus sect. Daucus</taxon>
    </lineage>
</organism>
<feature type="compositionally biased region" description="Polar residues" evidence="4">
    <location>
        <begin position="99"/>
        <end position="112"/>
    </location>
</feature>
<feature type="compositionally biased region" description="Basic and acidic residues" evidence="4">
    <location>
        <begin position="1225"/>
        <end position="1241"/>
    </location>
</feature>
<evidence type="ECO:0000256" key="2">
    <source>
        <dbReference type="ARBA" id="ARBA00022771"/>
    </source>
</evidence>
<dbReference type="PANTHER" id="PTHR46524">
    <property type="entry name" value="CW-TYPE ZINC FINGER"/>
    <property type="match status" value="1"/>
</dbReference>
<keyword evidence="2" id="KW-0863">Zinc-finger</keyword>
<feature type="compositionally biased region" description="Basic and acidic residues" evidence="4">
    <location>
        <begin position="1254"/>
        <end position="1269"/>
    </location>
</feature>
<feature type="compositionally biased region" description="Basic and acidic residues" evidence="4">
    <location>
        <begin position="1428"/>
        <end position="1442"/>
    </location>
</feature>
<feature type="compositionally biased region" description="Basic and acidic residues" evidence="4">
    <location>
        <begin position="863"/>
        <end position="874"/>
    </location>
</feature>
<evidence type="ECO:0000313" key="7">
    <source>
        <dbReference type="Proteomes" id="UP000077755"/>
    </source>
</evidence>
<feature type="compositionally biased region" description="Basic and acidic residues" evidence="4">
    <location>
        <begin position="1331"/>
        <end position="1351"/>
    </location>
</feature>
<keyword evidence="7" id="KW-1185">Reference proteome</keyword>
<sequence>MISVVDGRKGVGLGFEMEQTELEEGEACFYSSNRVDSSLDPDVALSYLDEKVEHVLGHFQKDFEGGVSAENLGSKFGGYGSFLPTYQRSPVWSHPKTPPNVQNNNAPKSPTSLPLEGAHVNSVSSSASLSARHGSSAVGMGTLPLARGSSVDEYVKREATMPPTNVVNKSDNQSDQKTIKVKIKMCSDNSSTKKNAEIYSGLGLDVSPTSSFEDSPADGELARESKNSPDKSPASILEIMTSSPLHGSLMLSPLHNDLNSMCEKELLFQEGRSAPIRHRSSQEGSLISGNGPHSGRSDRKLVAMKKPKTLEKKAFRMEFKNNNVSNIQNSVELQVKKEMDADSSVCDELVSNALRLPLLSNSYGSVADSAKGTPRVDDISRAVKKGGMKEEFFSHLEINEPQEPTVIQENGVVGKAVSGTKVSEFKKTNSYDDGSRCPEKGGNLKRETIDDSLKVDINMSKVREGINPERMDHAKQSGQKSLSSVDDDMKVCSGKENLSSSSKRISKGSHSRGAEITTEVQNGSTKGDVVSAPKSRKTANLNAHMPTSEVEDIKQDLGKPKDRYKDFFGDLEMGDNDIDEDMPSISKTTNCPVFEKGNGKSSSVLKDQSSSKKIDQPSTTEAYARASSSLVPPTGNRFSSDAAAPLVPLVKEDWVGCDKCQKWRLLPAGKDPKSLPKIWLCSMLDWLDGMNRCSFSEEETTKAVLALHQTFAPGLAPAPVHEGQSSLNRYSGMASSGLVDSLQVDQSLQDIGGKKKHGLRDVLNASSHNGSSPYSSSKKKIPHASFKNQSFNGENRSPSQHEVDFQLSGQSSGLVGQKQRHKRKDKSKPHATPGEGSDTKSLKIRNKRENNQEFSKASKKLKASSDHIEEEWKSDNGGAALKVGHSSSSGLSIKKTGKHRQKYDDHPKESKRDLKVSVRNSEDRTQFPSDERLLHTEYIDGDVKKRKKINEYHDIQPYTTSHITEGHRPENHRDFMEETSESNHREEKKARVSKSGGKERSMSKGSGVDKKSRSSKNQQTEVALENGLFDRSMDDLVKKDVRSTQPPVAATSSSSKVSGSRRSKANIQQEVKGSPVESVSSSPLRVCNQDNFTSNRGDLKGKGDSKEDILATSSPRKCLDGEDGVGSDQSRMLQKNVTITVKNRGSMVSSMPDLQERGQCQISGRNAAAEAVSSSQFATHHVTDPLQSNQYPLVSEKCSNDESGKMNQYHNNGSRRKSGKGSSSRSKDNGRGSRSESEKGSLKAAFDSNGYIDHSSHDENSKARSKLQDKLGINSEKTEKDIFPKNDPAANSSTESGKRETQSKWVPLDSSDKRQVVSNHDPKLNLPMDGNSEKSSKRFSSDKTGRVDASGKGKSHSLPPSGRGQNETSRWPQPINGIQKDNGINLSAASTSEGDDALNAAKQIKKLESQSGNGKQPINTKNPINGHKGREIDAPSPIRRDTSSQAANSAVKEATDLKHLADRLKNSGSTLESTGLYFQAALKFLNGASLLESGNSENAKHGEMIQSMQVYSSTAKLCAFCAHEFEKIKDMASAALAYKCVEVAYLRVINSSHSSVSKDRHELQSALQIVPPGESPSSSASDVDNLNNPATMDKVALTKGANSPQVTGNHVIPSRNRPNFVRLLNFAQDINFAMEASRKSRIAFVAANSREETKYREGLPSVKKALDFNFQDVEGFLRLVRLAMEAISR</sequence>
<dbReference type="PROSITE" id="PS51050">
    <property type="entry name" value="ZF_CW"/>
    <property type="match status" value="1"/>
</dbReference>
<evidence type="ECO:0000256" key="4">
    <source>
        <dbReference type="SAM" id="MobiDB-lite"/>
    </source>
</evidence>
<evidence type="ECO:0000313" key="6">
    <source>
        <dbReference type="EMBL" id="WOG83764.1"/>
    </source>
</evidence>
<feature type="compositionally biased region" description="Basic and acidic residues" evidence="4">
    <location>
        <begin position="1310"/>
        <end position="1323"/>
    </location>
</feature>
<feature type="compositionally biased region" description="Basic and acidic residues" evidence="4">
    <location>
        <begin position="902"/>
        <end position="929"/>
    </location>
</feature>
<dbReference type="InterPro" id="IPR055300">
    <property type="entry name" value="CWZF3/5/7"/>
</dbReference>
<reference evidence="6" key="2">
    <citation type="submission" date="2022-03" db="EMBL/GenBank/DDBJ databases">
        <title>Draft title - Genomic analysis of global carrot germplasm unveils the trajectory of domestication and the origin of high carotenoid orange carrot.</title>
        <authorList>
            <person name="Iorizzo M."/>
            <person name="Ellison S."/>
            <person name="Senalik D."/>
            <person name="Macko-Podgorni A."/>
            <person name="Grzebelus D."/>
            <person name="Bostan H."/>
            <person name="Rolling W."/>
            <person name="Curaba J."/>
            <person name="Simon P."/>
        </authorList>
    </citation>
    <scope>NUCLEOTIDE SEQUENCE</scope>
    <source>
        <tissue evidence="6">Leaf</tissue>
    </source>
</reference>
<feature type="region of interest" description="Disordered" evidence="4">
    <location>
        <begin position="809"/>
        <end position="929"/>
    </location>
</feature>
<protein>
    <recommendedName>
        <fullName evidence="5">CW-type domain-containing protein</fullName>
    </recommendedName>
</protein>
<feature type="region of interest" description="Disordered" evidence="4">
    <location>
        <begin position="93"/>
        <end position="112"/>
    </location>
</feature>
<feature type="compositionally biased region" description="Basic and acidic residues" evidence="4">
    <location>
        <begin position="837"/>
        <end position="851"/>
    </location>
</feature>
<feature type="compositionally biased region" description="Basic residues" evidence="4">
    <location>
        <begin position="818"/>
        <end position="829"/>
    </location>
</feature>
<name>A0AAF0W619_DAUCS</name>
<evidence type="ECO:0000256" key="1">
    <source>
        <dbReference type="ARBA" id="ARBA00022723"/>
    </source>
</evidence>
<feature type="region of interest" description="Disordered" evidence="4">
    <location>
        <begin position="590"/>
        <end position="631"/>
    </location>
</feature>
<dbReference type="InterPro" id="IPR056406">
    <property type="entry name" value="THD_CWZF3/5/7"/>
</dbReference>
<feature type="compositionally biased region" description="Polar residues" evidence="4">
    <location>
        <begin position="1409"/>
        <end position="1423"/>
    </location>
</feature>
<feature type="compositionally biased region" description="Basic and acidic residues" evidence="4">
    <location>
        <begin position="1031"/>
        <end position="1042"/>
    </location>
</feature>
<proteinExistence type="predicted"/>
<accession>A0AAF0W619</accession>
<feature type="compositionally biased region" description="Basic and acidic residues" evidence="4">
    <location>
        <begin position="976"/>
        <end position="1012"/>
    </location>
</feature>
<feature type="compositionally biased region" description="Basic and acidic residues" evidence="4">
    <location>
        <begin position="220"/>
        <end position="229"/>
    </location>
</feature>
<dbReference type="Pfam" id="PF07496">
    <property type="entry name" value="zf-CW"/>
    <property type="match status" value="1"/>
</dbReference>
<feature type="compositionally biased region" description="Polar residues" evidence="4">
    <location>
        <begin position="1127"/>
        <end position="1149"/>
    </location>
</feature>
<dbReference type="PANTHER" id="PTHR46524:SF7">
    <property type="entry name" value="CW-TYPE ZINC FINGER"/>
    <property type="match status" value="1"/>
</dbReference>
<dbReference type="Pfam" id="PF24756">
    <property type="entry name" value="THD_CWZF3-5-7"/>
    <property type="match status" value="1"/>
</dbReference>
<keyword evidence="3" id="KW-0862">Zinc</keyword>
<dbReference type="Gene3D" id="3.30.40.100">
    <property type="match status" value="1"/>
</dbReference>
<feature type="compositionally biased region" description="Polar residues" evidence="4">
    <location>
        <begin position="1065"/>
        <end position="1096"/>
    </location>
</feature>
<reference evidence="6" key="1">
    <citation type="journal article" date="2016" name="Nat. Genet.">
        <title>A high-quality carrot genome assembly provides new insights into carotenoid accumulation and asterid genome evolution.</title>
        <authorList>
            <person name="Iorizzo M."/>
            <person name="Ellison S."/>
            <person name="Senalik D."/>
            <person name="Zeng P."/>
            <person name="Satapoomin P."/>
            <person name="Huang J."/>
            <person name="Bowman M."/>
            <person name="Iovene M."/>
            <person name="Sanseverino W."/>
            <person name="Cavagnaro P."/>
            <person name="Yildiz M."/>
            <person name="Macko-Podgorni A."/>
            <person name="Moranska E."/>
            <person name="Grzebelus E."/>
            <person name="Grzebelus D."/>
            <person name="Ashrafi H."/>
            <person name="Zheng Z."/>
            <person name="Cheng S."/>
            <person name="Spooner D."/>
            <person name="Van Deynze A."/>
            <person name="Simon P."/>
        </authorList>
    </citation>
    <scope>NUCLEOTIDE SEQUENCE</scope>
    <source>
        <tissue evidence="6">Leaf</tissue>
    </source>
</reference>
<feature type="compositionally biased region" description="Polar residues" evidence="4">
    <location>
        <begin position="616"/>
        <end position="631"/>
    </location>
</feature>
<feature type="compositionally biased region" description="Basic and acidic residues" evidence="4">
    <location>
        <begin position="1097"/>
        <end position="1109"/>
    </location>
</feature>
<gene>
    <name evidence="6" type="ORF">DCAR_0102942</name>
</gene>
<keyword evidence="1" id="KW-0479">Metal-binding</keyword>
<evidence type="ECO:0000259" key="5">
    <source>
        <dbReference type="PROSITE" id="PS51050"/>
    </source>
</evidence>
<feature type="region of interest" description="Disordered" evidence="4">
    <location>
        <begin position="202"/>
        <end position="234"/>
    </location>
</feature>